<dbReference type="InterPro" id="IPR000971">
    <property type="entry name" value="Globin"/>
</dbReference>
<dbReference type="EMBL" id="JAQNDK010000001">
    <property type="protein sequence ID" value="MDC0677236.1"/>
    <property type="molecule type" value="Genomic_DNA"/>
</dbReference>
<keyword evidence="8" id="KW-1185">Reference proteome</keyword>
<evidence type="ECO:0000256" key="3">
    <source>
        <dbReference type="ARBA" id="ARBA00022723"/>
    </source>
</evidence>
<gene>
    <name evidence="7" type="ORF">POL72_05745</name>
</gene>
<evidence type="ECO:0000256" key="4">
    <source>
        <dbReference type="ARBA" id="ARBA00023004"/>
    </source>
</evidence>
<comment type="similarity">
    <text evidence="5">Belongs to the globin family.</text>
</comment>
<keyword evidence="1 5" id="KW-0349">Heme</keyword>
<dbReference type="SUPFAM" id="SSF46458">
    <property type="entry name" value="Globin-like"/>
    <property type="match status" value="1"/>
</dbReference>
<feature type="domain" description="Globin" evidence="6">
    <location>
        <begin position="1"/>
        <end position="134"/>
    </location>
</feature>
<protein>
    <submittedName>
        <fullName evidence="7">Globin domain-containing protein</fullName>
    </submittedName>
</protein>
<accession>A0ABT5BSU1</accession>
<dbReference type="Pfam" id="PF00042">
    <property type="entry name" value="Globin"/>
    <property type="match status" value="1"/>
</dbReference>
<organism evidence="7 8">
    <name type="scientific">Sorangium atrum</name>
    <dbReference type="NCBI Taxonomy" id="2995308"/>
    <lineage>
        <taxon>Bacteria</taxon>
        <taxon>Pseudomonadati</taxon>
        <taxon>Myxococcota</taxon>
        <taxon>Polyangia</taxon>
        <taxon>Polyangiales</taxon>
        <taxon>Polyangiaceae</taxon>
        <taxon>Sorangium</taxon>
    </lineage>
</organism>
<dbReference type="Gene3D" id="1.10.490.10">
    <property type="entry name" value="Globins"/>
    <property type="match status" value="1"/>
</dbReference>
<evidence type="ECO:0000313" key="7">
    <source>
        <dbReference type="EMBL" id="MDC0677236.1"/>
    </source>
</evidence>
<dbReference type="Proteomes" id="UP001217485">
    <property type="component" value="Unassembled WGS sequence"/>
</dbReference>
<dbReference type="PANTHER" id="PTHR43396:SF3">
    <property type="entry name" value="FLAVOHEMOPROTEIN"/>
    <property type="match status" value="1"/>
</dbReference>
<evidence type="ECO:0000313" key="8">
    <source>
        <dbReference type="Proteomes" id="UP001217485"/>
    </source>
</evidence>
<name>A0ABT5BSU1_9BACT</name>
<keyword evidence="3" id="KW-0479">Metal-binding</keyword>
<dbReference type="InterPro" id="IPR009050">
    <property type="entry name" value="Globin-like_sf"/>
</dbReference>
<keyword evidence="2 5" id="KW-0561">Oxygen transport</keyword>
<sequence>MGLNVGLLRESFELVIEREPNLTHRFYGILFSRYPQVKPLFGRNSQEQQEKMLTEALAAVIDRLEDASWLEEKLMAMGAKHVDYGVTDAMYPWVADALISAMAEVAAADWSPAHQKAWTDALGAIASLMQRGAREYGAARPHAPPPAAHAGG</sequence>
<keyword evidence="5" id="KW-0813">Transport</keyword>
<evidence type="ECO:0000256" key="1">
    <source>
        <dbReference type="ARBA" id="ARBA00022617"/>
    </source>
</evidence>
<dbReference type="RefSeq" id="WP_272094004.1">
    <property type="nucleotide sequence ID" value="NZ_JAQNDK010000001.1"/>
</dbReference>
<proteinExistence type="inferred from homology"/>
<evidence type="ECO:0000256" key="5">
    <source>
        <dbReference type="RuleBase" id="RU000356"/>
    </source>
</evidence>
<reference evidence="7 8" key="1">
    <citation type="submission" date="2023-01" db="EMBL/GenBank/DDBJ databases">
        <title>Minimal conservation of predation-associated metabolite biosynthetic gene clusters underscores biosynthetic potential of Myxococcota including descriptions for ten novel species: Archangium lansinium sp. nov., Myxococcus landrumus sp. nov., Nannocystis bai.</title>
        <authorList>
            <person name="Ahearne A."/>
            <person name="Stevens C."/>
            <person name="Dowd S."/>
        </authorList>
    </citation>
    <scope>NUCLEOTIDE SEQUENCE [LARGE SCALE GENOMIC DNA]</scope>
    <source>
        <strain evidence="7 8">WIWO2</strain>
    </source>
</reference>
<evidence type="ECO:0000256" key="2">
    <source>
        <dbReference type="ARBA" id="ARBA00022621"/>
    </source>
</evidence>
<evidence type="ECO:0000259" key="6">
    <source>
        <dbReference type="PROSITE" id="PS01033"/>
    </source>
</evidence>
<dbReference type="InterPro" id="IPR012292">
    <property type="entry name" value="Globin/Proto"/>
</dbReference>
<comment type="caution">
    <text evidence="7">The sequence shown here is derived from an EMBL/GenBank/DDBJ whole genome shotgun (WGS) entry which is preliminary data.</text>
</comment>
<dbReference type="PROSITE" id="PS01033">
    <property type="entry name" value="GLOBIN"/>
    <property type="match status" value="1"/>
</dbReference>
<dbReference type="PANTHER" id="PTHR43396">
    <property type="entry name" value="FLAVOHEMOPROTEIN"/>
    <property type="match status" value="1"/>
</dbReference>
<keyword evidence="4" id="KW-0408">Iron</keyword>